<dbReference type="SUPFAM" id="SSF53474">
    <property type="entry name" value="alpha/beta-Hydrolases"/>
    <property type="match status" value="1"/>
</dbReference>
<dbReference type="PANTHER" id="PTHR43798">
    <property type="entry name" value="MONOACYLGLYCEROL LIPASE"/>
    <property type="match status" value="1"/>
</dbReference>
<evidence type="ECO:0000313" key="4">
    <source>
        <dbReference type="Proteomes" id="UP000474175"/>
    </source>
</evidence>
<accession>A0A6L9LFB8</accession>
<name>A0A6L9LFB8_9BACT</name>
<evidence type="ECO:0000313" key="3">
    <source>
        <dbReference type="EMBL" id="NDU98377.1"/>
    </source>
</evidence>
<feature type="domain" description="AB hydrolase-1" evidence="2">
    <location>
        <begin position="80"/>
        <end position="301"/>
    </location>
</feature>
<keyword evidence="4" id="KW-1185">Reference proteome</keyword>
<dbReference type="GO" id="GO:0016020">
    <property type="term" value="C:membrane"/>
    <property type="evidence" value="ECO:0007669"/>
    <property type="project" value="TreeGrafter"/>
</dbReference>
<organism evidence="3 4">
    <name type="scientific">Spirosoma terrae</name>
    <dbReference type="NCBI Taxonomy" id="1968276"/>
    <lineage>
        <taxon>Bacteria</taxon>
        <taxon>Pseudomonadati</taxon>
        <taxon>Bacteroidota</taxon>
        <taxon>Cytophagia</taxon>
        <taxon>Cytophagales</taxon>
        <taxon>Cytophagaceae</taxon>
        <taxon>Spirosoma</taxon>
    </lineage>
</organism>
<reference evidence="3 4" key="1">
    <citation type="submission" date="2020-02" db="EMBL/GenBank/DDBJ databases">
        <title>Draft genome sequence of two Spirosoma agri KCTC 52727 and Spirosoma terrae KCTC 52035.</title>
        <authorList>
            <person name="Rojas J."/>
            <person name="Ambika Manirajan B."/>
            <person name="Suarez C."/>
            <person name="Ratering S."/>
            <person name="Schnell S."/>
        </authorList>
    </citation>
    <scope>NUCLEOTIDE SEQUENCE [LARGE SCALE GENOMIC DNA]</scope>
    <source>
        <strain evidence="3 4">KCTC 52035</strain>
    </source>
</reference>
<keyword evidence="1 3" id="KW-0378">Hydrolase</keyword>
<proteinExistence type="predicted"/>
<dbReference type="GO" id="GO:0016787">
    <property type="term" value="F:hydrolase activity"/>
    <property type="evidence" value="ECO:0007669"/>
    <property type="project" value="UniProtKB-KW"/>
</dbReference>
<comment type="caution">
    <text evidence="3">The sequence shown here is derived from an EMBL/GenBank/DDBJ whole genome shotgun (WGS) entry which is preliminary data.</text>
</comment>
<dbReference type="AlphaFoldDB" id="A0A6L9LFB8"/>
<evidence type="ECO:0000259" key="2">
    <source>
        <dbReference type="Pfam" id="PF12697"/>
    </source>
</evidence>
<dbReference type="Gene3D" id="3.40.50.1820">
    <property type="entry name" value="alpha/beta hydrolase"/>
    <property type="match status" value="1"/>
</dbReference>
<dbReference type="Pfam" id="PF12697">
    <property type="entry name" value="Abhydrolase_6"/>
    <property type="match status" value="1"/>
</dbReference>
<dbReference type="InterPro" id="IPR029058">
    <property type="entry name" value="AB_hydrolase_fold"/>
</dbReference>
<dbReference type="Proteomes" id="UP000474175">
    <property type="component" value="Unassembled WGS sequence"/>
</dbReference>
<protein>
    <submittedName>
        <fullName evidence="3">Alpha/beta fold hydrolase</fullName>
    </submittedName>
</protein>
<gene>
    <name evidence="3" type="ORF">GK108_26060</name>
</gene>
<dbReference type="InterPro" id="IPR000073">
    <property type="entry name" value="AB_hydrolase_1"/>
</dbReference>
<dbReference type="InterPro" id="IPR050266">
    <property type="entry name" value="AB_hydrolase_sf"/>
</dbReference>
<dbReference type="EMBL" id="JAAFZH010000017">
    <property type="protein sequence ID" value="NDU98377.1"/>
    <property type="molecule type" value="Genomic_DNA"/>
</dbReference>
<dbReference type="RefSeq" id="WP_163954514.1">
    <property type="nucleotide sequence ID" value="NZ_JAAFZH010000017.1"/>
</dbReference>
<dbReference type="PANTHER" id="PTHR43798:SF31">
    <property type="entry name" value="AB HYDROLASE SUPERFAMILY PROTEIN YCLE"/>
    <property type="match status" value="1"/>
</dbReference>
<evidence type="ECO:0000256" key="1">
    <source>
        <dbReference type="ARBA" id="ARBA00022801"/>
    </source>
</evidence>
<sequence length="350" mass="38770">MKRFFTVSGVLIALIAVGYLTGPSAHYDPINDDVVTLDRDLVKLEKSIAESEKKANLRPDNEARIIWADSLHKVKTPYSLVYIHGFSASWAEGDPIHKQLAKHFGCNLYLARTYGHGVDSPDALKDLTPGKYAASAERALAIGKELGEKVIVIGTSAGGMLALYLAARHPEIEGLVLYSPCIAVATPALRLVTGPWGQQIIDQIFPDKHFVNSHYTGDRIKYWFPQYHTNGLMTLQTMLDQYMTPEQFKKVKQPVFMGYYYKDEDNQDKVVSVSTMLAMFDELGTPADKKQKVAFPNAGQHVIASHFTSGDLKGVYQTTEKFMEDILHVPVPAMSQSAIAFSPKAGSTKK</sequence>